<evidence type="ECO:0000313" key="3">
    <source>
        <dbReference type="Proteomes" id="UP000614272"/>
    </source>
</evidence>
<evidence type="ECO:0000256" key="1">
    <source>
        <dbReference type="SAM" id="MobiDB-lite"/>
    </source>
</evidence>
<comment type="caution">
    <text evidence="2">The sequence shown here is derived from an EMBL/GenBank/DDBJ whole genome shotgun (WGS) entry which is preliminary data.</text>
</comment>
<proteinExistence type="predicted"/>
<dbReference type="EMBL" id="BMGJ01000001">
    <property type="protein sequence ID" value="GGD48571.1"/>
    <property type="molecule type" value="Genomic_DNA"/>
</dbReference>
<organism evidence="2 3">
    <name type="scientific">Lacimicrobium alkaliphilum</name>
    <dbReference type="NCBI Taxonomy" id="1526571"/>
    <lineage>
        <taxon>Bacteria</taxon>
        <taxon>Pseudomonadati</taxon>
        <taxon>Pseudomonadota</taxon>
        <taxon>Gammaproteobacteria</taxon>
        <taxon>Alteromonadales</taxon>
        <taxon>Alteromonadaceae</taxon>
        <taxon>Lacimicrobium</taxon>
    </lineage>
</organism>
<feature type="compositionally biased region" description="Polar residues" evidence="1">
    <location>
        <begin position="10"/>
        <end position="20"/>
    </location>
</feature>
<feature type="region of interest" description="Disordered" evidence="1">
    <location>
        <begin position="1"/>
        <end position="21"/>
    </location>
</feature>
<name>A0ABQ1QXB7_9ALTE</name>
<evidence type="ECO:0000313" key="2">
    <source>
        <dbReference type="EMBL" id="GGD48571.1"/>
    </source>
</evidence>
<sequence length="48" mass="5587">MVQAMKRNQLEQPVTKNNPSPILLAKQVRETGQELDRLLDDVLYHLKD</sequence>
<protein>
    <submittedName>
        <fullName evidence="2">Uncharacterized protein</fullName>
    </submittedName>
</protein>
<gene>
    <name evidence="2" type="ORF">GCM10011357_00570</name>
</gene>
<dbReference type="Proteomes" id="UP000614272">
    <property type="component" value="Unassembled WGS sequence"/>
</dbReference>
<keyword evidence="3" id="KW-1185">Reference proteome</keyword>
<accession>A0ABQ1QXB7</accession>
<reference evidence="3" key="1">
    <citation type="journal article" date="2019" name="Int. J. Syst. Evol. Microbiol.">
        <title>The Global Catalogue of Microorganisms (GCM) 10K type strain sequencing project: providing services to taxonomists for standard genome sequencing and annotation.</title>
        <authorList>
            <consortium name="The Broad Institute Genomics Platform"/>
            <consortium name="The Broad Institute Genome Sequencing Center for Infectious Disease"/>
            <person name="Wu L."/>
            <person name="Ma J."/>
        </authorList>
    </citation>
    <scope>NUCLEOTIDE SEQUENCE [LARGE SCALE GENOMIC DNA]</scope>
    <source>
        <strain evidence="3">CGMCC 1.12923</strain>
    </source>
</reference>